<evidence type="ECO:0000256" key="3">
    <source>
        <dbReference type="ARBA" id="ARBA00022801"/>
    </source>
</evidence>
<dbReference type="EC" id="3.1.2.20" evidence="5"/>
<dbReference type="InterPro" id="IPR025652">
    <property type="entry name" value="TesB_C"/>
</dbReference>
<keyword evidence="3" id="KW-0378">Hydrolase</keyword>
<keyword evidence="4" id="KW-0443">Lipid metabolism</keyword>
<dbReference type="OrthoDB" id="9781019at2"/>
<name>Q1N1U4_9GAMM</name>
<evidence type="ECO:0000256" key="8">
    <source>
        <dbReference type="ARBA" id="ARBA00079653"/>
    </source>
</evidence>
<protein>
    <recommendedName>
        <fullName evidence="7">Acyl-CoA thioesterase 2</fullName>
        <ecNumber evidence="5">3.1.2.20</ecNumber>
    </recommendedName>
    <alternativeName>
        <fullName evidence="8">Thioesterase II</fullName>
    </alternativeName>
</protein>
<dbReference type="InterPro" id="IPR042171">
    <property type="entry name" value="Acyl-CoA_hotdog"/>
</dbReference>
<dbReference type="InterPro" id="IPR029069">
    <property type="entry name" value="HotDog_dom_sf"/>
</dbReference>
<dbReference type="Gene3D" id="2.40.160.210">
    <property type="entry name" value="Acyl-CoA thioesterase, double hotdog domain"/>
    <property type="match status" value="1"/>
</dbReference>
<dbReference type="InterPro" id="IPR049449">
    <property type="entry name" value="TesB_ACOT8-like_N"/>
</dbReference>
<gene>
    <name evidence="11" type="ORF">RED65_04155</name>
</gene>
<evidence type="ECO:0000256" key="1">
    <source>
        <dbReference type="ARBA" id="ARBA00006538"/>
    </source>
</evidence>
<evidence type="ECO:0000259" key="9">
    <source>
        <dbReference type="Pfam" id="PF02551"/>
    </source>
</evidence>
<dbReference type="CDD" id="cd03444">
    <property type="entry name" value="Thioesterase_II_repeat1"/>
    <property type="match status" value="1"/>
</dbReference>
<dbReference type="AlphaFoldDB" id="Q1N1U4"/>
<comment type="caution">
    <text evidence="11">The sequence shown here is derived from an EMBL/GenBank/DDBJ whole genome shotgun (WGS) entry which is preliminary data.</text>
</comment>
<organism evidence="11 12">
    <name type="scientific">Bermanella marisrubri</name>
    <dbReference type="NCBI Taxonomy" id="207949"/>
    <lineage>
        <taxon>Bacteria</taxon>
        <taxon>Pseudomonadati</taxon>
        <taxon>Pseudomonadota</taxon>
        <taxon>Gammaproteobacteria</taxon>
        <taxon>Oceanospirillales</taxon>
        <taxon>Oceanospirillaceae</taxon>
        <taxon>Bermanella</taxon>
    </lineage>
</organism>
<dbReference type="PANTHER" id="PTHR11066">
    <property type="entry name" value="ACYL-COA THIOESTERASE"/>
    <property type="match status" value="1"/>
</dbReference>
<dbReference type="FunFam" id="2.40.160.210:FF:000001">
    <property type="entry name" value="Acyl-CoA thioesterase II"/>
    <property type="match status" value="1"/>
</dbReference>
<evidence type="ECO:0000256" key="7">
    <source>
        <dbReference type="ARBA" id="ARBA00071120"/>
    </source>
</evidence>
<dbReference type="SUPFAM" id="SSF54637">
    <property type="entry name" value="Thioesterase/thiol ester dehydrase-isomerase"/>
    <property type="match status" value="2"/>
</dbReference>
<evidence type="ECO:0000259" key="10">
    <source>
        <dbReference type="Pfam" id="PF13622"/>
    </source>
</evidence>
<proteinExistence type="inferred from homology"/>
<dbReference type="InterPro" id="IPR003703">
    <property type="entry name" value="Acyl_CoA_thio"/>
</dbReference>
<reference evidence="11 12" key="1">
    <citation type="submission" date="2006-03" db="EMBL/GenBank/DDBJ databases">
        <authorList>
            <person name="Pinhassi J."/>
            <person name="Pedros-Alio C."/>
            <person name="Ferriera S."/>
            <person name="Johnson J."/>
            <person name="Kravitz S."/>
            <person name="Halpern A."/>
            <person name="Remington K."/>
            <person name="Beeson K."/>
            <person name="Tran B."/>
            <person name="Rogers Y.-H."/>
            <person name="Friedman R."/>
            <person name="Venter J.C."/>
        </authorList>
    </citation>
    <scope>NUCLEOTIDE SEQUENCE [LARGE SCALE GENOMIC DNA]</scope>
    <source>
        <strain evidence="11 12">RED65</strain>
    </source>
</reference>
<dbReference type="GO" id="GO:0006637">
    <property type="term" value="P:acyl-CoA metabolic process"/>
    <property type="evidence" value="ECO:0007669"/>
    <property type="project" value="InterPro"/>
</dbReference>
<dbReference type="Pfam" id="PF13622">
    <property type="entry name" value="4HBT_3"/>
    <property type="match status" value="1"/>
</dbReference>
<dbReference type="HOGENOM" id="CLU_032690_0_0_6"/>
<dbReference type="Pfam" id="PF02551">
    <property type="entry name" value="Acyl_CoA_thio"/>
    <property type="match status" value="1"/>
</dbReference>
<evidence type="ECO:0000256" key="4">
    <source>
        <dbReference type="ARBA" id="ARBA00023098"/>
    </source>
</evidence>
<dbReference type="GO" id="GO:0009062">
    <property type="term" value="P:fatty acid catabolic process"/>
    <property type="evidence" value="ECO:0007669"/>
    <property type="project" value="TreeGrafter"/>
</dbReference>
<dbReference type="GO" id="GO:0005829">
    <property type="term" value="C:cytosol"/>
    <property type="evidence" value="ECO:0007669"/>
    <property type="project" value="TreeGrafter"/>
</dbReference>
<evidence type="ECO:0000256" key="2">
    <source>
        <dbReference type="ARBA" id="ARBA00011881"/>
    </source>
</evidence>
<evidence type="ECO:0000256" key="5">
    <source>
        <dbReference type="ARBA" id="ARBA00038894"/>
    </source>
</evidence>
<evidence type="ECO:0000313" key="11">
    <source>
        <dbReference type="EMBL" id="EAT12187.1"/>
    </source>
</evidence>
<accession>Q1N1U4</accession>
<feature type="domain" description="Acyl-CoA thioesterase-like N-terminal HotDog" evidence="10">
    <location>
        <begin position="38"/>
        <end position="111"/>
    </location>
</feature>
<dbReference type="PANTHER" id="PTHR11066:SF34">
    <property type="entry name" value="ACYL-COENZYME A THIOESTERASE 8"/>
    <property type="match status" value="1"/>
</dbReference>
<comment type="subunit">
    <text evidence="2">Homotetramer.</text>
</comment>
<feature type="domain" description="Acyl-CoA thioesterase 2 C-terminal" evidence="9">
    <location>
        <begin position="153"/>
        <end position="286"/>
    </location>
</feature>
<keyword evidence="12" id="KW-1185">Reference proteome</keyword>
<dbReference type="Proteomes" id="UP000004263">
    <property type="component" value="Unassembled WGS sequence"/>
</dbReference>
<comment type="catalytic activity">
    <reaction evidence="6">
        <text>a fatty acyl-CoA + H2O = a fatty acid + CoA + H(+)</text>
        <dbReference type="Rhea" id="RHEA:16781"/>
        <dbReference type="ChEBI" id="CHEBI:15377"/>
        <dbReference type="ChEBI" id="CHEBI:15378"/>
        <dbReference type="ChEBI" id="CHEBI:28868"/>
        <dbReference type="ChEBI" id="CHEBI:57287"/>
        <dbReference type="ChEBI" id="CHEBI:77636"/>
        <dbReference type="EC" id="3.1.2.20"/>
    </reaction>
    <physiologicalReaction direction="left-to-right" evidence="6">
        <dbReference type="Rhea" id="RHEA:16782"/>
    </physiologicalReaction>
</comment>
<dbReference type="EMBL" id="AAQH01000009">
    <property type="protein sequence ID" value="EAT12187.1"/>
    <property type="molecule type" value="Genomic_DNA"/>
</dbReference>
<dbReference type="GO" id="GO:0047617">
    <property type="term" value="F:fatty acyl-CoA hydrolase activity"/>
    <property type="evidence" value="ECO:0007669"/>
    <property type="project" value="UniProtKB-EC"/>
</dbReference>
<dbReference type="CDD" id="cd03445">
    <property type="entry name" value="Thioesterase_II_repeat2"/>
    <property type="match status" value="1"/>
</dbReference>
<comment type="similarity">
    <text evidence="1">Belongs to the C/M/P thioester hydrolase family.</text>
</comment>
<evidence type="ECO:0000313" key="12">
    <source>
        <dbReference type="Proteomes" id="UP000004263"/>
    </source>
</evidence>
<sequence>MDPVSQSLRELLNVQFLHEGPQTFLYRGECEDLGFKNLFGGQILGQSLNAAIQAAPEGYLPNSLHAYFLLPGHVNTHVDYRVEILRQGRSFASLRVDAIQDGKIILTQNTSFQRPESGFVHQDPIPNVQAPDGLISQLEISRKYAEMIPEKVRDKFTRDKPIESRPIDPINVFQPDKRDPEKDVWFKPINDWSKESQALHYALLAYSSDFHLVGTALQPHGVSFATKGMQVASLDHALWFHHAPRLDDWMLYSMRSPAAAGGRGLNMGHIYHSDGQLMVSVAQEGLMRQSG</sequence>
<evidence type="ECO:0000256" key="6">
    <source>
        <dbReference type="ARBA" id="ARBA00050943"/>
    </source>
</evidence>
<dbReference type="STRING" id="207949.RED65_04155"/>